<dbReference type="InterPro" id="IPR036452">
    <property type="entry name" value="Ribo_hydro-like"/>
</dbReference>
<evidence type="ECO:0000256" key="2">
    <source>
        <dbReference type="ARBA" id="ARBA00023295"/>
    </source>
</evidence>
<dbReference type="SUPFAM" id="SSF53590">
    <property type="entry name" value="Nucleoside hydrolase"/>
    <property type="match status" value="1"/>
</dbReference>
<dbReference type="GO" id="GO:0008477">
    <property type="term" value="F:purine nucleosidase activity"/>
    <property type="evidence" value="ECO:0007669"/>
    <property type="project" value="TreeGrafter"/>
</dbReference>
<feature type="domain" description="Inosine/uridine-preferring nucleoside hydrolase" evidence="3">
    <location>
        <begin position="10"/>
        <end position="309"/>
    </location>
</feature>
<keyword evidence="1" id="KW-0378">Hydrolase</keyword>
<keyword evidence="5" id="KW-1185">Reference proteome</keyword>
<gene>
    <name evidence="4" type="ORF">HM131_20230</name>
</gene>
<sequence>MLGSVRLKKILLFADPGVDDAFAIMYALLHPELEVVGIVCDYGNVSHSAACRNTSFLLKLADRKDIPIINGSSTPLSGVAPQLFPEIHGYKGIGGLDLTDVQSLYLHPFFKIYELIEQYELDLTIVNLSRLTSLAKLFMQMGSEMQQKVKDIIIMGGAFLVPGNWTPLAEANVYGDPQAARIVASMGKNMTFVPLNISNRAIISNGMIDRLSNHTQTPFTPILEPIMDFYSKKYNEIIPGIQGAPIHDVTLLSYLTDKSPFHVIQKQVFVVTEGPAKGMTFADFRPVPEMVSNYPVNQIILNFNVEQFQNDFMKVFSGFEP</sequence>
<dbReference type="GO" id="GO:0006152">
    <property type="term" value="P:purine nucleoside catabolic process"/>
    <property type="evidence" value="ECO:0007669"/>
    <property type="project" value="TreeGrafter"/>
</dbReference>
<dbReference type="EMBL" id="CP020772">
    <property type="protein sequence ID" value="ARI79011.1"/>
    <property type="molecule type" value="Genomic_DNA"/>
</dbReference>
<dbReference type="GO" id="GO:0005829">
    <property type="term" value="C:cytosol"/>
    <property type="evidence" value="ECO:0007669"/>
    <property type="project" value="TreeGrafter"/>
</dbReference>
<dbReference type="CDD" id="cd00455">
    <property type="entry name" value="nuc_hydro"/>
    <property type="match status" value="1"/>
</dbReference>
<dbReference type="InterPro" id="IPR023186">
    <property type="entry name" value="IUNH"/>
</dbReference>
<proteinExistence type="predicted"/>
<organism evidence="4 5">
    <name type="scientific">Halobacillus mangrovi</name>
    <dbReference type="NCBI Taxonomy" id="402384"/>
    <lineage>
        <taxon>Bacteria</taxon>
        <taxon>Bacillati</taxon>
        <taxon>Bacillota</taxon>
        <taxon>Bacilli</taxon>
        <taxon>Bacillales</taxon>
        <taxon>Bacillaceae</taxon>
        <taxon>Halobacillus</taxon>
    </lineage>
</organism>
<dbReference type="Gene3D" id="3.90.245.10">
    <property type="entry name" value="Ribonucleoside hydrolase-like"/>
    <property type="match status" value="1"/>
</dbReference>
<accession>A0A1W6A0J5</accession>
<dbReference type="AlphaFoldDB" id="A0A1W6A0J5"/>
<dbReference type="KEGG" id="hmn:HM131_20230"/>
<dbReference type="Pfam" id="PF01156">
    <property type="entry name" value="IU_nuc_hydro"/>
    <property type="match status" value="1"/>
</dbReference>
<evidence type="ECO:0000259" key="3">
    <source>
        <dbReference type="Pfam" id="PF01156"/>
    </source>
</evidence>
<evidence type="ECO:0000256" key="1">
    <source>
        <dbReference type="ARBA" id="ARBA00022801"/>
    </source>
</evidence>
<name>A0A1W6A0J5_9BACI</name>
<evidence type="ECO:0000313" key="4">
    <source>
        <dbReference type="EMBL" id="ARI79011.1"/>
    </source>
</evidence>
<dbReference type="Proteomes" id="UP000192527">
    <property type="component" value="Chromosome"/>
</dbReference>
<dbReference type="PANTHER" id="PTHR12304:SF4">
    <property type="entry name" value="URIDINE NUCLEOSIDASE"/>
    <property type="match status" value="1"/>
</dbReference>
<dbReference type="PANTHER" id="PTHR12304">
    <property type="entry name" value="INOSINE-URIDINE PREFERRING NUCLEOSIDE HYDROLASE"/>
    <property type="match status" value="1"/>
</dbReference>
<dbReference type="OrthoDB" id="9797882at2"/>
<keyword evidence="2" id="KW-0326">Glycosidase</keyword>
<protein>
    <recommendedName>
        <fullName evidence="3">Inosine/uridine-preferring nucleoside hydrolase domain-containing protein</fullName>
    </recommendedName>
</protein>
<evidence type="ECO:0000313" key="5">
    <source>
        <dbReference type="Proteomes" id="UP000192527"/>
    </source>
</evidence>
<dbReference type="InterPro" id="IPR001910">
    <property type="entry name" value="Inosine/uridine_hydrolase_dom"/>
</dbReference>
<reference evidence="4 5" key="1">
    <citation type="submission" date="2017-04" db="EMBL/GenBank/DDBJ databases">
        <title>The whole genome sequencing and assembly of Halobacillus mangrovi strain.</title>
        <authorList>
            <person name="Lee S.-J."/>
            <person name="Park M.-K."/>
            <person name="Kim J.-Y."/>
            <person name="Lee Y.-J."/>
            <person name="Yi H."/>
            <person name="Bahn Y.-S."/>
            <person name="Kim J.F."/>
            <person name="Lee D.-W."/>
        </authorList>
    </citation>
    <scope>NUCLEOTIDE SEQUENCE [LARGE SCALE GENOMIC DNA]</scope>
    <source>
        <strain evidence="4 5">KTB 131</strain>
    </source>
</reference>
<dbReference type="STRING" id="402384.HM131_20230"/>